<evidence type="ECO:0000256" key="1">
    <source>
        <dbReference type="SAM" id="MobiDB-lite"/>
    </source>
</evidence>
<gene>
    <name evidence="2" type="ORF">V1286_001300</name>
</gene>
<dbReference type="Proteomes" id="UP001364224">
    <property type="component" value="Unassembled WGS sequence"/>
</dbReference>
<comment type="caution">
    <text evidence="2">The sequence shown here is derived from an EMBL/GenBank/DDBJ whole genome shotgun (WGS) entry which is preliminary data.</text>
</comment>
<sequence length="72" mass="7961">MSMLGLRGPKAAPKLNRPSLGTCEPNKVEVLLARAKRSRHSMRRQSLTFVTTLRCALPALFAYIDAPAEVRP</sequence>
<name>A0ABU8B5F5_9BRAD</name>
<accession>A0ABU8B5F5</accession>
<keyword evidence="3" id="KW-1185">Reference proteome</keyword>
<evidence type="ECO:0000313" key="2">
    <source>
        <dbReference type="EMBL" id="MEH2553771.1"/>
    </source>
</evidence>
<proteinExistence type="predicted"/>
<feature type="region of interest" description="Disordered" evidence="1">
    <location>
        <begin position="1"/>
        <end position="20"/>
    </location>
</feature>
<reference evidence="2 3" key="1">
    <citation type="submission" date="2024-02" db="EMBL/GenBank/DDBJ databases">
        <title>Adaptive strategies in a cosmopolitan and abundant soil bacterium.</title>
        <authorList>
            <person name="Carini P."/>
        </authorList>
    </citation>
    <scope>NUCLEOTIDE SEQUENCE [LARGE SCALE GENOMIC DNA]</scope>
    <source>
        <strain evidence="2 3">AZCC 1608</strain>
    </source>
</reference>
<organism evidence="2 3">
    <name type="scientific">Bradyrhizobium algeriense</name>
    <dbReference type="NCBI Taxonomy" id="634784"/>
    <lineage>
        <taxon>Bacteria</taxon>
        <taxon>Pseudomonadati</taxon>
        <taxon>Pseudomonadota</taxon>
        <taxon>Alphaproteobacteria</taxon>
        <taxon>Hyphomicrobiales</taxon>
        <taxon>Nitrobacteraceae</taxon>
        <taxon>Bradyrhizobium</taxon>
    </lineage>
</organism>
<evidence type="ECO:0000313" key="3">
    <source>
        <dbReference type="Proteomes" id="UP001364224"/>
    </source>
</evidence>
<dbReference type="EMBL" id="JAZHRV010000001">
    <property type="protein sequence ID" value="MEH2553771.1"/>
    <property type="molecule type" value="Genomic_DNA"/>
</dbReference>
<dbReference type="RefSeq" id="WP_334478318.1">
    <property type="nucleotide sequence ID" value="NZ_JAZHRV010000001.1"/>
</dbReference>
<protein>
    <submittedName>
        <fullName evidence="2">Uncharacterized protein</fullName>
    </submittedName>
</protein>